<evidence type="ECO:0000313" key="2">
    <source>
        <dbReference type="EMBL" id="KAJ3477681.1"/>
    </source>
</evidence>
<dbReference type="Pfam" id="PF10521">
    <property type="entry name" value="Tti2"/>
    <property type="match status" value="1"/>
</dbReference>
<sequence>MAADASSFQISVQKLKVPRDFSDYDKVEDADTIVRLEQWREQAVVHLTNLRGLVKSRKHLERDEQASLIFAVSSLDGDDSWISPGMKELADDAFEEPDVPLLDQILSIHLKPIFLANPHPSINAATGRKLPRPLGGPLGQHDFFEGQVWKSNPGLHNAISWCVRHIKTQAYQKLWHLVIPPVMTLLDDYEVRVKLRGVKIVFELLQAVPGELLQRTGVGELLYSSLKSCFNFLHNPETPTLFRVSVPAIVSLITMTTDPGTSQRFEKLCSILGDGIIGSVWLYGSREPETIEATLEVLPSLIDALGIASARFLKVCSRAVQQCNDELRVLLLFPVRD</sequence>
<dbReference type="GO" id="GO:0005829">
    <property type="term" value="C:cytosol"/>
    <property type="evidence" value="ECO:0007669"/>
    <property type="project" value="TreeGrafter"/>
</dbReference>
<dbReference type="GO" id="GO:0005634">
    <property type="term" value="C:nucleus"/>
    <property type="evidence" value="ECO:0007669"/>
    <property type="project" value="TreeGrafter"/>
</dbReference>
<evidence type="ECO:0000313" key="3">
    <source>
        <dbReference type="Proteomes" id="UP001212997"/>
    </source>
</evidence>
<organism evidence="2 3">
    <name type="scientific">Meripilus lineatus</name>
    <dbReference type="NCBI Taxonomy" id="2056292"/>
    <lineage>
        <taxon>Eukaryota</taxon>
        <taxon>Fungi</taxon>
        <taxon>Dikarya</taxon>
        <taxon>Basidiomycota</taxon>
        <taxon>Agaricomycotina</taxon>
        <taxon>Agaricomycetes</taxon>
        <taxon>Polyporales</taxon>
        <taxon>Meripilaceae</taxon>
        <taxon>Meripilus</taxon>
    </lineage>
</organism>
<dbReference type="InterPro" id="IPR016024">
    <property type="entry name" value="ARM-type_fold"/>
</dbReference>
<dbReference type="PANTHER" id="PTHR32226">
    <property type="entry name" value="TELO2-INTERACTING PROTEIN 2"/>
    <property type="match status" value="1"/>
</dbReference>
<reference evidence="2" key="1">
    <citation type="submission" date="2022-07" db="EMBL/GenBank/DDBJ databases">
        <title>Genome Sequence of Physisporinus lineatus.</title>
        <authorList>
            <person name="Buettner E."/>
        </authorList>
    </citation>
    <scope>NUCLEOTIDE SEQUENCE</scope>
    <source>
        <strain evidence="2">VT162</strain>
    </source>
</reference>
<dbReference type="Proteomes" id="UP001212997">
    <property type="component" value="Unassembled WGS sequence"/>
</dbReference>
<proteinExistence type="inferred from homology"/>
<name>A0AAD5UW85_9APHY</name>
<evidence type="ECO:0000256" key="1">
    <source>
        <dbReference type="ARBA" id="ARBA00034736"/>
    </source>
</evidence>
<comment type="caution">
    <text evidence="2">The sequence shown here is derived from an EMBL/GenBank/DDBJ whole genome shotgun (WGS) entry which is preliminary data.</text>
</comment>
<dbReference type="EMBL" id="JANAWD010000573">
    <property type="protein sequence ID" value="KAJ3477681.1"/>
    <property type="molecule type" value="Genomic_DNA"/>
</dbReference>
<keyword evidence="3" id="KW-1185">Reference proteome</keyword>
<gene>
    <name evidence="2" type="ORF">NLI96_g10296</name>
</gene>
<comment type="similarity">
    <text evidence="1">Belongs to the TTI2 family.</text>
</comment>
<dbReference type="GO" id="GO:0110078">
    <property type="term" value="C:TTT Hsp90 cochaperone complex"/>
    <property type="evidence" value="ECO:0007669"/>
    <property type="project" value="InterPro"/>
</dbReference>
<accession>A0AAD5UW85</accession>
<dbReference type="SUPFAM" id="SSF48371">
    <property type="entry name" value="ARM repeat"/>
    <property type="match status" value="1"/>
</dbReference>
<dbReference type="PANTHER" id="PTHR32226:SF2">
    <property type="entry name" value="TELO2-INTERACTING PROTEIN 2"/>
    <property type="match status" value="1"/>
</dbReference>
<protein>
    <submittedName>
        <fullName evidence="2">Uncharacterized protein</fullName>
    </submittedName>
</protein>
<dbReference type="AlphaFoldDB" id="A0AAD5UW85"/>
<dbReference type="InterPro" id="IPR018870">
    <property type="entry name" value="Tti2"/>
</dbReference>